<accession>A0A2S6C2K9</accession>
<evidence type="ECO:0008006" key="3">
    <source>
        <dbReference type="Google" id="ProtNLM"/>
    </source>
</evidence>
<dbReference type="PANTHER" id="PTHR36448:SF2">
    <property type="entry name" value="CUPIN TYPE-1 DOMAIN-CONTAINING PROTEIN"/>
    <property type="match status" value="1"/>
</dbReference>
<dbReference type="PANTHER" id="PTHR36448">
    <property type="entry name" value="BLR7373 PROTEIN"/>
    <property type="match status" value="1"/>
</dbReference>
<proteinExistence type="predicted"/>
<name>A0A2S6C2K9_9PEZI</name>
<organism evidence="1 2">
    <name type="scientific">Cercospora berteroae</name>
    <dbReference type="NCBI Taxonomy" id="357750"/>
    <lineage>
        <taxon>Eukaryota</taxon>
        <taxon>Fungi</taxon>
        <taxon>Dikarya</taxon>
        <taxon>Ascomycota</taxon>
        <taxon>Pezizomycotina</taxon>
        <taxon>Dothideomycetes</taxon>
        <taxon>Dothideomycetidae</taxon>
        <taxon>Mycosphaerellales</taxon>
        <taxon>Mycosphaerellaceae</taxon>
        <taxon>Cercospora</taxon>
    </lineage>
</organism>
<reference evidence="2" key="1">
    <citation type="journal article" date="2017" name="bioRxiv">
        <title>Conservation of a gene cluster reveals novel cercosporin biosynthetic mechanisms and extends production to the genus Colletotrichum.</title>
        <authorList>
            <person name="de Jonge R."/>
            <person name="Ebert M.K."/>
            <person name="Huitt-Roehl C.R."/>
            <person name="Pal P."/>
            <person name="Suttle J.C."/>
            <person name="Spanner R.E."/>
            <person name="Neubauer J.D."/>
            <person name="Jurick W.M.II."/>
            <person name="Stott K.A."/>
            <person name="Secor G.A."/>
            <person name="Thomma B.P.H.J."/>
            <person name="Van de Peer Y."/>
            <person name="Townsend C.A."/>
            <person name="Bolton M.D."/>
        </authorList>
    </citation>
    <scope>NUCLEOTIDE SEQUENCE [LARGE SCALE GENOMIC DNA]</scope>
    <source>
        <strain evidence="2">CBS538.71</strain>
    </source>
</reference>
<dbReference type="AlphaFoldDB" id="A0A2S6C2K9"/>
<evidence type="ECO:0000313" key="1">
    <source>
        <dbReference type="EMBL" id="PPJ53950.1"/>
    </source>
</evidence>
<comment type="caution">
    <text evidence="1">The sequence shown here is derived from an EMBL/GenBank/DDBJ whole genome shotgun (WGS) entry which is preliminary data.</text>
</comment>
<gene>
    <name evidence="1" type="ORF">CBER1_05811</name>
</gene>
<evidence type="ECO:0000313" key="2">
    <source>
        <dbReference type="Proteomes" id="UP000237631"/>
    </source>
</evidence>
<sequence>MRLMRQRAVGRDGVYGIGPLDDESKGITFDMKAGDVAVHAAGVAHRNVESSEDYEYAGFYPEGAPHWDNNFCEADKAGTEVKKEAARKIPVPDYDPIYGHDGPLPKIWKKVDKGPSFATSFFNSLFASSLKSTG</sequence>
<keyword evidence="2" id="KW-1185">Reference proteome</keyword>
<dbReference type="InterPro" id="IPR047121">
    <property type="entry name" value="YjiB-like"/>
</dbReference>
<dbReference type="EMBL" id="PNEN01000573">
    <property type="protein sequence ID" value="PPJ53950.1"/>
    <property type="molecule type" value="Genomic_DNA"/>
</dbReference>
<protein>
    <recommendedName>
        <fullName evidence="3">Cupin type-1 domain-containing protein</fullName>
    </recommendedName>
</protein>
<dbReference type="OrthoDB" id="3632646at2759"/>
<dbReference type="Proteomes" id="UP000237631">
    <property type="component" value="Unassembled WGS sequence"/>
</dbReference>